<dbReference type="AlphaFoldDB" id="X1EYR5"/>
<name>X1EYR5_9ZZZZ</name>
<feature type="transmembrane region" description="Helical" evidence="1">
    <location>
        <begin position="244"/>
        <end position="269"/>
    </location>
</feature>
<proteinExistence type="predicted"/>
<keyword evidence="1" id="KW-0472">Membrane</keyword>
<comment type="caution">
    <text evidence="2">The sequence shown here is derived from an EMBL/GenBank/DDBJ whole genome shotgun (WGS) entry which is preliminary data.</text>
</comment>
<dbReference type="SUPFAM" id="SSF82866">
    <property type="entry name" value="Multidrug efflux transporter AcrB transmembrane domain"/>
    <property type="match status" value="1"/>
</dbReference>
<dbReference type="Gene3D" id="1.20.1640.10">
    <property type="entry name" value="Multidrug efflux transporter AcrB transmembrane domain"/>
    <property type="match status" value="1"/>
</dbReference>
<dbReference type="PRINTS" id="PR00702">
    <property type="entry name" value="ACRIFLAVINRP"/>
</dbReference>
<reference evidence="2" key="1">
    <citation type="journal article" date="2014" name="Front. Microbiol.">
        <title>High frequency of phylogenetically diverse reductive dehalogenase-homologous genes in deep subseafloor sedimentary metagenomes.</title>
        <authorList>
            <person name="Kawai M."/>
            <person name="Futagami T."/>
            <person name="Toyoda A."/>
            <person name="Takaki Y."/>
            <person name="Nishi S."/>
            <person name="Hori S."/>
            <person name="Arai W."/>
            <person name="Tsubouchi T."/>
            <person name="Morono Y."/>
            <person name="Uchiyama I."/>
            <person name="Ito T."/>
            <person name="Fujiyama A."/>
            <person name="Inagaki F."/>
            <person name="Takami H."/>
        </authorList>
    </citation>
    <scope>NUCLEOTIDE SEQUENCE</scope>
    <source>
        <strain evidence="2">Expedition CK06-06</strain>
    </source>
</reference>
<dbReference type="SUPFAM" id="SSF82693">
    <property type="entry name" value="Multidrug efflux transporter AcrB pore domain, PN1, PN2, PC1 and PC2 subdomains"/>
    <property type="match status" value="1"/>
</dbReference>
<feature type="transmembrane region" description="Helical" evidence="1">
    <location>
        <begin position="289"/>
        <end position="310"/>
    </location>
</feature>
<gene>
    <name evidence="2" type="ORF">S03H2_13603</name>
</gene>
<dbReference type="Gene3D" id="3.30.2090.10">
    <property type="entry name" value="Multidrug efflux transporter AcrB TolC docking domain, DN and DC subdomains"/>
    <property type="match status" value="1"/>
</dbReference>
<feature type="transmembrane region" description="Helical" evidence="1">
    <location>
        <begin position="322"/>
        <end position="344"/>
    </location>
</feature>
<feature type="transmembrane region" description="Helical" evidence="1">
    <location>
        <begin position="192"/>
        <end position="211"/>
    </location>
</feature>
<feature type="non-terminal residue" evidence="2">
    <location>
        <position position="1"/>
    </location>
</feature>
<dbReference type="Pfam" id="PF00873">
    <property type="entry name" value="ACR_tran"/>
    <property type="match status" value="1"/>
</dbReference>
<evidence type="ECO:0000256" key="1">
    <source>
        <dbReference type="SAM" id="Phobius"/>
    </source>
</evidence>
<dbReference type="GO" id="GO:0042910">
    <property type="term" value="F:xenobiotic transmembrane transporter activity"/>
    <property type="evidence" value="ECO:0007669"/>
    <property type="project" value="TreeGrafter"/>
</dbReference>
<protein>
    <recommendedName>
        <fullName evidence="3">SSD domain-containing protein</fullName>
    </recommendedName>
</protein>
<dbReference type="PANTHER" id="PTHR32063:SF0">
    <property type="entry name" value="SWARMING MOTILITY PROTEIN SWRC"/>
    <property type="match status" value="1"/>
</dbReference>
<keyword evidence="1" id="KW-0812">Transmembrane</keyword>
<organism evidence="2">
    <name type="scientific">marine sediment metagenome</name>
    <dbReference type="NCBI Taxonomy" id="412755"/>
    <lineage>
        <taxon>unclassified sequences</taxon>
        <taxon>metagenomes</taxon>
        <taxon>ecological metagenomes</taxon>
    </lineage>
</organism>
<feature type="transmembrane region" description="Helical" evidence="1">
    <location>
        <begin position="398"/>
        <end position="420"/>
    </location>
</feature>
<dbReference type="InterPro" id="IPR027463">
    <property type="entry name" value="AcrB_DN_DC_subdom"/>
</dbReference>
<accession>X1EYR5</accession>
<dbReference type="PANTHER" id="PTHR32063">
    <property type="match status" value="1"/>
</dbReference>
<evidence type="ECO:0000313" key="2">
    <source>
        <dbReference type="EMBL" id="GAH38511.1"/>
    </source>
</evidence>
<dbReference type="GO" id="GO:0005886">
    <property type="term" value="C:plasma membrane"/>
    <property type="evidence" value="ECO:0007669"/>
    <property type="project" value="TreeGrafter"/>
</dbReference>
<keyword evidence="1" id="KW-1133">Transmembrane helix</keyword>
<evidence type="ECO:0008006" key="3">
    <source>
        <dbReference type="Google" id="ProtNLM"/>
    </source>
</evidence>
<dbReference type="SUPFAM" id="SSF82714">
    <property type="entry name" value="Multidrug efflux transporter AcrB TolC docking domain, DN and DC subdomains"/>
    <property type="match status" value="1"/>
</dbReference>
<sequence length="426" mass="48015">LSVSGERSLLELKEFSEELIKPRLEQIEGIGSAEIAGGVEREIHVEVKPELLSLYELDIDQISRRIHAFNRNLQGGTIRKGRFKYALRFVGEFEIVREIGEISLKRTPERGVVRLKDIAEIKDSIKEREGVTRLNGKESIGILVRKESGANTVKVTKMARDILEEIKMEYPGVEILVVSEQAKYIENAISSVINSIIFGGILAFFVLIIFLQDLKTPVIIAVVIPISIIATFNLLYFQDITLNIMSLGGLALGVGMLVDNSIVVSESIFRHKSQSKSLFEAAFTGTKEVGMAVTASTFTTISVFLPVIYVQGVAGQLFKDQALTVTFALLSSLIVSLTMLPMLASWKFRPGKGEKEREIEDKKKETEKKDIKKKSGKRYFLYPYIGLRWLFRNILKGAFWVFNFILSFLIQLLLLIFHYLSLPFKP</sequence>
<feature type="transmembrane region" description="Helical" evidence="1">
    <location>
        <begin position="218"/>
        <end position="238"/>
    </location>
</feature>
<feature type="non-terminal residue" evidence="2">
    <location>
        <position position="426"/>
    </location>
</feature>
<dbReference type="EMBL" id="BARU01006903">
    <property type="protein sequence ID" value="GAH38511.1"/>
    <property type="molecule type" value="Genomic_DNA"/>
</dbReference>
<dbReference type="InterPro" id="IPR001036">
    <property type="entry name" value="Acrflvin-R"/>
</dbReference>